<dbReference type="EMBL" id="CAUOFW020002107">
    <property type="protein sequence ID" value="CAK9151231.1"/>
    <property type="molecule type" value="Genomic_DNA"/>
</dbReference>
<gene>
    <name evidence="1" type="ORF">ILEXP_LOCUS19385</name>
    <name evidence="2" type="ORF">ILEXP_LOCUS30526</name>
</gene>
<dbReference type="EMBL" id="CAUOFW020003725">
    <property type="protein sequence ID" value="CAK9161703.1"/>
    <property type="molecule type" value="Genomic_DNA"/>
</dbReference>
<dbReference type="PANTHER" id="PTHR34280:SF2">
    <property type="entry name" value="OS01G0920100 PROTEIN"/>
    <property type="match status" value="1"/>
</dbReference>
<reference evidence="2 3" key="1">
    <citation type="submission" date="2024-02" db="EMBL/GenBank/DDBJ databases">
        <authorList>
            <person name="Vignale AGUSTIN F."/>
            <person name="Sosa J E."/>
            <person name="Modenutti C."/>
        </authorList>
    </citation>
    <scope>NUCLEOTIDE SEQUENCE [LARGE SCALE GENOMIC DNA]</scope>
</reference>
<evidence type="ECO:0000313" key="1">
    <source>
        <dbReference type="EMBL" id="CAK9151231.1"/>
    </source>
</evidence>
<evidence type="ECO:0000313" key="3">
    <source>
        <dbReference type="Proteomes" id="UP001642360"/>
    </source>
</evidence>
<protein>
    <submittedName>
        <fullName evidence="2">Uncharacterized protein</fullName>
    </submittedName>
</protein>
<evidence type="ECO:0000313" key="2">
    <source>
        <dbReference type="EMBL" id="CAK9161703.1"/>
    </source>
</evidence>
<dbReference type="Proteomes" id="UP001642360">
    <property type="component" value="Unassembled WGS sequence"/>
</dbReference>
<dbReference type="InterPro" id="IPR038947">
    <property type="entry name" value="At3g27210-like"/>
</dbReference>
<sequence length="275" mass="30529">MDRKLTAIDICCKFVGLVNCELKHTVYKLDTPLSLTLSEDGRSGSKGGEKLTYGFPRWILKTSPAKKHLDVNCSDECFANILDYIMFFDLCIRDDCRACASGVGAIILLSRKEKFFDSSVLMESDCEDEFFSVKGDFTPSCGNTPGHESFSMETPERVNGALLDENVNGSKPEPFPTEKIKNLAELFDDILRGDRVVYGQNIPETENDANGEMEGKATTTIDQLPPKFASGSPFVSGAYSVCLSERTTNGYFKQKKKPVKFMQSCLPRLRPISGF</sequence>
<keyword evidence="3" id="KW-1185">Reference proteome</keyword>
<dbReference type="PANTHER" id="PTHR34280">
    <property type="entry name" value="OS01G0920100 PROTEIN"/>
    <property type="match status" value="1"/>
</dbReference>
<organism evidence="2 3">
    <name type="scientific">Ilex paraguariensis</name>
    <name type="common">yerba mate</name>
    <dbReference type="NCBI Taxonomy" id="185542"/>
    <lineage>
        <taxon>Eukaryota</taxon>
        <taxon>Viridiplantae</taxon>
        <taxon>Streptophyta</taxon>
        <taxon>Embryophyta</taxon>
        <taxon>Tracheophyta</taxon>
        <taxon>Spermatophyta</taxon>
        <taxon>Magnoliopsida</taxon>
        <taxon>eudicotyledons</taxon>
        <taxon>Gunneridae</taxon>
        <taxon>Pentapetalae</taxon>
        <taxon>asterids</taxon>
        <taxon>campanulids</taxon>
        <taxon>Aquifoliales</taxon>
        <taxon>Aquifoliaceae</taxon>
        <taxon>Ilex</taxon>
    </lineage>
</organism>
<comment type="caution">
    <text evidence="2">The sequence shown here is derived from an EMBL/GenBank/DDBJ whole genome shotgun (WGS) entry which is preliminary data.</text>
</comment>
<accession>A0ABC8SWY5</accession>
<name>A0ABC8SWY5_9AQUA</name>
<dbReference type="AlphaFoldDB" id="A0ABC8SWY5"/>
<proteinExistence type="predicted"/>